<dbReference type="AlphaFoldDB" id="A0A1H6QKW0"/>
<dbReference type="GO" id="GO:0016740">
    <property type="term" value="F:transferase activity"/>
    <property type="evidence" value="ECO:0007669"/>
    <property type="project" value="UniProtKB-KW"/>
</dbReference>
<dbReference type="SUPFAM" id="SSF53448">
    <property type="entry name" value="Nucleotide-diphospho-sugar transferases"/>
    <property type="match status" value="1"/>
</dbReference>
<evidence type="ECO:0000259" key="1">
    <source>
        <dbReference type="Pfam" id="PF00535"/>
    </source>
</evidence>
<keyword evidence="2" id="KW-0808">Transferase</keyword>
<proteinExistence type="predicted"/>
<evidence type="ECO:0000313" key="3">
    <source>
        <dbReference type="Proteomes" id="UP000199702"/>
    </source>
</evidence>
<organism evidence="2 3">
    <name type="scientific">Flavobacterium terrigena</name>
    <dbReference type="NCBI Taxonomy" id="402734"/>
    <lineage>
        <taxon>Bacteria</taxon>
        <taxon>Pseudomonadati</taxon>
        <taxon>Bacteroidota</taxon>
        <taxon>Flavobacteriia</taxon>
        <taxon>Flavobacteriales</taxon>
        <taxon>Flavobacteriaceae</taxon>
        <taxon>Flavobacterium</taxon>
    </lineage>
</organism>
<dbReference type="PANTHER" id="PTHR10859">
    <property type="entry name" value="GLYCOSYL TRANSFERASE"/>
    <property type="match status" value="1"/>
</dbReference>
<name>A0A1H6QKW0_9FLAO</name>
<dbReference type="InterPro" id="IPR029044">
    <property type="entry name" value="Nucleotide-diphossugar_trans"/>
</dbReference>
<feature type="domain" description="Glycosyltransferase 2-like" evidence="1">
    <location>
        <begin position="5"/>
        <end position="148"/>
    </location>
</feature>
<keyword evidence="3" id="KW-1185">Reference proteome</keyword>
<dbReference type="RefSeq" id="WP_091307688.1">
    <property type="nucleotide sequence ID" value="NZ_CBCSJU010000001.1"/>
</dbReference>
<dbReference type="GO" id="GO:0006487">
    <property type="term" value="P:protein N-linked glycosylation"/>
    <property type="evidence" value="ECO:0007669"/>
    <property type="project" value="TreeGrafter"/>
</dbReference>
<dbReference type="Pfam" id="PF00535">
    <property type="entry name" value="Glycos_transf_2"/>
    <property type="match status" value="1"/>
</dbReference>
<dbReference type="STRING" id="402734.SAMN05660918_0607"/>
<dbReference type="InterPro" id="IPR001173">
    <property type="entry name" value="Glyco_trans_2-like"/>
</dbReference>
<accession>A0A1H6QKW0</accession>
<reference evidence="3" key="1">
    <citation type="submission" date="2016-10" db="EMBL/GenBank/DDBJ databases">
        <authorList>
            <person name="Varghese N."/>
            <person name="Submissions S."/>
        </authorList>
    </citation>
    <scope>NUCLEOTIDE SEQUENCE [LARGE SCALE GENOMIC DNA]</scope>
    <source>
        <strain evidence="3">DSM 17934</strain>
    </source>
</reference>
<dbReference type="OrthoDB" id="952827at2"/>
<sequence length="237" mass="27564">MNIVIVIPFYNEVERIKLENFHQIFDGFPRYNFLLVDDGSSDNTIEILEQFKSKFSNVEVLKLNKNGGKAEAIRSAVLSISDVDFISYFDADLATPFSELDKLIQFSIQNPNYKIVMGARIKLIGNGVKRSLKRHYFGRIFATIVSQFILKVAVYDTQCGAKVIDYETAKLIFEKPFVSKWLFDVELLKRLQKTNDLSEVVKEIPLEKWEEIGNSKIKFSDFLKLPFQLFQIYRKYD</sequence>
<dbReference type="EMBL" id="FNYA01000001">
    <property type="protein sequence ID" value="SEI44411.1"/>
    <property type="molecule type" value="Genomic_DNA"/>
</dbReference>
<gene>
    <name evidence="2" type="ORF">SAMN05660918_0607</name>
</gene>
<evidence type="ECO:0000313" key="2">
    <source>
        <dbReference type="EMBL" id="SEI44411.1"/>
    </source>
</evidence>
<protein>
    <submittedName>
        <fullName evidence="2">Glycosyltransferase involved in cell wall bisynthesis</fullName>
    </submittedName>
</protein>
<dbReference type="PANTHER" id="PTHR10859:SF91">
    <property type="entry name" value="DOLICHYL-PHOSPHATE BETA-GLUCOSYLTRANSFERASE"/>
    <property type="match status" value="1"/>
</dbReference>
<dbReference type="Gene3D" id="3.90.550.10">
    <property type="entry name" value="Spore Coat Polysaccharide Biosynthesis Protein SpsA, Chain A"/>
    <property type="match status" value="1"/>
</dbReference>
<dbReference type="Proteomes" id="UP000199702">
    <property type="component" value="Unassembled WGS sequence"/>
</dbReference>